<keyword evidence="1" id="KW-0614">Plasmid</keyword>
<accession>D8P3S0</accession>
<gene>
    <name evidence="1" type="ORF">RCFBP_mp20128</name>
</gene>
<reference evidence="1" key="2">
    <citation type="submission" date="2010-02" db="EMBL/GenBank/DDBJ databases">
        <authorList>
            <person name="Genoscope - CEA"/>
        </authorList>
    </citation>
    <scope>NUCLEOTIDE SEQUENCE</scope>
    <source>
        <strain evidence="1">CFBP2957</strain>
        <plasmid evidence="1">RCFBPv3_mp</plasmid>
    </source>
</reference>
<geneLocation type="plasmid" evidence="1">
    <name>RCFBPv3_mp</name>
</geneLocation>
<evidence type="ECO:0000313" key="1">
    <source>
        <dbReference type="EMBL" id="CBJ53556.1"/>
    </source>
</evidence>
<name>D8P3S0_RALSL</name>
<sequence>MCAMQHDANTELIMRVPAERPGRRCLHRNHTWQPANTGRESVGTHALGHSVLLDWKSMANSLQPMRMEKHQGG</sequence>
<dbReference type="EMBL" id="FP885907">
    <property type="protein sequence ID" value="CBJ53556.1"/>
    <property type="molecule type" value="Genomic_DNA"/>
</dbReference>
<organism evidence="1">
    <name type="scientific">Ralstonia solanacearum CFBP2957</name>
    <dbReference type="NCBI Taxonomy" id="859656"/>
    <lineage>
        <taxon>Bacteria</taxon>
        <taxon>Pseudomonadati</taxon>
        <taxon>Pseudomonadota</taxon>
        <taxon>Betaproteobacteria</taxon>
        <taxon>Burkholderiales</taxon>
        <taxon>Burkholderiaceae</taxon>
        <taxon>Ralstonia</taxon>
        <taxon>Ralstonia solanacearum species complex</taxon>
    </lineage>
</organism>
<dbReference type="AlphaFoldDB" id="D8P3S0"/>
<reference evidence="1" key="1">
    <citation type="journal article" date="2010" name="BMC Genomics">
        <title>Genomes of three tomato pathogens within the Ralstonia solanacearum species complex reveal significant evolutionary divergence.</title>
        <authorList>
            <person name="Remenant B."/>
            <person name="Coupat-Goutaland B."/>
            <person name="Guidot A."/>
            <person name="Cellier G."/>
            <person name="Wicker E."/>
            <person name="Allen C."/>
            <person name="Fegan M."/>
            <person name="Pruvost O."/>
            <person name="Elbaz M."/>
            <person name="Calteau A."/>
            <person name="Salvignol G."/>
            <person name="Mornico D."/>
            <person name="Mangenot S."/>
            <person name="Barbe V."/>
            <person name="Medigue C."/>
            <person name="Prior P."/>
        </authorList>
    </citation>
    <scope>NUCLEOTIDE SEQUENCE [LARGE SCALE GENOMIC DNA]</scope>
    <source>
        <strain evidence="1">CFBP2957</strain>
        <plasmid evidence="1">RCFBPv3_mp</plasmid>
    </source>
</reference>
<protein>
    <submittedName>
        <fullName evidence="1">Uncharacterized protein</fullName>
    </submittedName>
</protein>
<proteinExistence type="predicted"/>